<dbReference type="Gene3D" id="3.30.479.30">
    <property type="entry name" value="Band 7 domain"/>
    <property type="match status" value="1"/>
</dbReference>
<evidence type="ECO:0000259" key="5">
    <source>
        <dbReference type="SMART" id="SM00244"/>
    </source>
</evidence>
<dbReference type="SUPFAM" id="SSF117892">
    <property type="entry name" value="Band 7/SPFH domain"/>
    <property type="match status" value="1"/>
</dbReference>
<dbReference type="SMART" id="SM00244">
    <property type="entry name" value="PHB"/>
    <property type="match status" value="1"/>
</dbReference>
<name>E4XDE7_OIKDI</name>
<dbReference type="GO" id="GO:0009898">
    <property type="term" value="C:cytoplasmic side of plasma membrane"/>
    <property type="evidence" value="ECO:0007669"/>
    <property type="project" value="UniProtKB-ARBA"/>
</dbReference>
<dbReference type="InterPro" id="IPR001972">
    <property type="entry name" value="Stomatin_HflK_fam"/>
</dbReference>
<dbReference type="InterPro" id="IPR043202">
    <property type="entry name" value="Band-7_stomatin-like"/>
</dbReference>
<dbReference type="PRINTS" id="PR00721">
    <property type="entry name" value="STOMATIN"/>
</dbReference>
<comment type="similarity">
    <text evidence="1">Belongs to the band 7/mec-2 family.</text>
</comment>
<dbReference type="InterPro" id="IPR001107">
    <property type="entry name" value="Band_7"/>
</dbReference>
<accession>E4XDE7</accession>
<reference evidence="6" key="1">
    <citation type="journal article" date="2010" name="Science">
        <title>Plasticity of animal genome architecture unmasked by rapid evolution of a pelagic tunicate.</title>
        <authorList>
            <person name="Denoeud F."/>
            <person name="Henriet S."/>
            <person name="Mungpakdee S."/>
            <person name="Aury J.M."/>
            <person name="Da Silva C."/>
            <person name="Brinkmann H."/>
            <person name="Mikhaleva J."/>
            <person name="Olsen L.C."/>
            <person name="Jubin C."/>
            <person name="Canestro C."/>
            <person name="Bouquet J.M."/>
            <person name="Danks G."/>
            <person name="Poulain J."/>
            <person name="Campsteijn C."/>
            <person name="Adamski M."/>
            <person name="Cross I."/>
            <person name="Yadetie F."/>
            <person name="Muffato M."/>
            <person name="Louis A."/>
            <person name="Butcher S."/>
            <person name="Tsagkogeorga G."/>
            <person name="Konrad A."/>
            <person name="Singh S."/>
            <person name="Jensen M.F."/>
            <person name="Cong E.H."/>
            <person name="Eikeseth-Otteraa H."/>
            <person name="Noel B."/>
            <person name="Anthouard V."/>
            <person name="Porcel B.M."/>
            <person name="Kachouri-Lafond R."/>
            <person name="Nishino A."/>
            <person name="Ugolini M."/>
            <person name="Chourrout P."/>
            <person name="Nishida H."/>
            <person name="Aasland R."/>
            <person name="Huzurbazar S."/>
            <person name="Westhof E."/>
            <person name="Delsuc F."/>
            <person name="Lehrach H."/>
            <person name="Reinhardt R."/>
            <person name="Weissenbach J."/>
            <person name="Roy S.W."/>
            <person name="Artiguenave F."/>
            <person name="Postlethwait J.H."/>
            <person name="Manak J.R."/>
            <person name="Thompson E.M."/>
            <person name="Jaillon O."/>
            <person name="Du Pasquier L."/>
            <person name="Boudinot P."/>
            <person name="Liberles D.A."/>
            <person name="Volff J.N."/>
            <person name="Philippe H."/>
            <person name="Lenhard B."/>
            <person name="Roest Crollius H."/>
            <person name="Wincker P."/>
            <person name="Chourrout D."/>
        </authorList>
    </citation>
    <scope>NUCLEOTIDE SEQUENCE [LARGE SCALE GENOMIC DNA]</scope>
</reference>
<feature type="region of interest" description="Disordered" evidence="4">
    <location>
        <begin position="1"/>
        <end position="22"/>
    </location>
</feature>
<dbReference type="Gene3D" id="6.10.250.2090">
    <property type="match status" value="1"/>
</dbReference>
<keyword evidence="7" id="KW-1185">Reference proteome</keyword>
<dbReference type="PANTHER" id="PTHR10264">
    <property type="entry name" value="BAND 7 PROTEIN-RELATED"/>
    <property type="match status" value="1"/>
</dbReference>
<dbReference type="Pfam" id="PF01145">
    <property type="entry name" value="Band_7"/>
    <property type="match status" value="1"/>
</dbReference>
<evidence type="ECO:0000313" key="7">
    <source>
        <dbReference type="Proteomes" id="UP000001307"/>
    </source>
</evidence>
<dbReference type="AlphaFoldDB" id="E4XDE7"/>
<evidence type="ECO:0000313" key="6">
    <source>
        <dbReference type="EMBL" id="CBY19185.1"/>
    </source>
</evidence>
<organism evidence="6">
    <name type="scientific">Oikopleura dioica</name>
    <name type="common">Tunicate</name>
    <dbReference type="NCBI Taxonomy" id="34765"/>
    <lineage>
        <taxon>Eukaryota</taxon>
        <taxon>Metazoa</taxon>
        <taxon>Chordata</taxon>
        <taxon>Tunicata</taxon>
        <taxon>Appendicularia</taxon>
        <taxon>Copelata</taxon>
        <taxon>Oikopleuridae</taxon>
        <taxon>Oikopleura</taxon>
    </lineage>
</organism>
<dbReference type="OrthoDB" id="2105077at2759"/>
<dbReference type="PANTHER" id="PTHR10264:SF19">
    <property type="entry name" value="AT06885P-RELATED"/>
    <property type="match status" value="1"/>
</dbReference>
<evidence type="ECO:0000256" key="4">
    <source>
        <dbReference type="SAM" id="MobiDB-lite"/>
    </source>
</evidence>
<dbReference type="EMBL" id="FN653039">
    <property type="protein sequence ID" value="CBY19185.1"/>
    <property type="molecule type" value="Genomic_DNA"/>
</dbReference>
<dbReference type="FunFam" id="3.30.479.30:FF:000004">
    <property type="entry name" value="Putative membrane protease family, stomatin"/>
    <property type="match status" value="1"/>
</dbReference>
<dbReference type="Proteomes" id="UP000001307">
    <property type="component" value="Unassembled WGS sequence"/>
</dbReference>
<evidence type="ECO:0000256" key="1">
    <source>
        <dbReference type="ARBA" id="ARBA00008164"/>
    </source>
</evidence>
<proteinExistence type="inferred from homology"/>
<dbReference type="InterPro" id="IPR036013">
    <property type="entry name" value="Band_7/SPFH_dom_sf"/>
</dbReference>
<dbReference type="InParanoid" id="E4XDE7"/>
<sequence>MHGGYGAPQQAPPVPPHQNKMQMQPITNQPMRSDALVQRNKNQGALGNLKIACCSVLSCIFWPCTISTVVNIVQEYERAVILRNGIMKGRAAGPGLFYIIPGVDIINKIDLRERAVDIQPQEVLTKDSVSLRVDAVVYYEIFDPTVMILGVEDARVATIQTVATNLRSSFSNYSLSDVLEKQYEIQQMILKLVDIATDPWGIRVTRVEIKDLRLPFDIQRSMAAEAESSREASAKIIAAEGERDASAALSEAAEIMSSAPAALQLRYLQTLAQISTENPSTILYPIPMSLKPGFKIWLYFFGAERSEERSP</sequence>
<gene>
    <name evidence="6" type="ORF">GSOID_T00008189001</name>
</gene>
<evidence type="ECO:0000256" key="2">
    <source>
        <dbReference type="ARBA" id="ARBA00053394"/>
    </source>
</evidence>
<comment type="function">
    <text evidence="2">Plays a role in the regulation of glomerular permeability, acting probably as a linker between the plasma membrane and the cytoskeleton.</text>
</comment>
<feature type="domain" description="Band 7" evidence="5">
    <location>
        <begin position="68"/>
        <end position="226"/>
    </location>
</feature>
<protein>
    <recommendedName>
        <fullName evidence="3">Podocin</fullName>
    </recommendedName>
</protein>
<evidence type="ECO:0000256" key="3">
    <source>
        <dbReference type="ARBA" id="ARBA00071670"/>
    </source>
</evidence>